<dbReference type="EMBL" id="CP053073">
    <property type="protein sequence ID" value="QJR16008.1"/>
    <property type="molecule type" value="Genomic_DNA"/>
</dbReference>
<dbReference type="Pfam" id="PF04909">
    <property type="entry name" value="Amidohydro_2"/>
    <property type="match status" value="1"/>
</dbReference>
<feature type="chain" id="PRO_5026680712" description="Amidohydrolase-related domain-containing protein" evidence="1">
    <location>
        <begin position="22"/>
        <end position="280"/>
    </location>
</feature>
<evidence type="ECO:0000313" key="3">
    <source>
        <dbReference type="EMBL" id="QJR16008.1"/>
    </source>
</evidence>
<dbReference type="AlphaFoldDB" id="A0A6M4HAY8"/>
<feature type="domain" description="Amidohydrolase-related" evidence="2">
    <location>
        <begin position="31"/>
        <end position="279"/>
    </location>
</feature>
<evidence type="ECO:0000256" key="1">
    <source>
        <dbReference type="SAM" id="SignalP"/>
    </source>
</evidence>
<evidence type="ECO:0000259" key="2">
    <source>
        <dbReference type="Pfam" id="PF04909"/>
    </source>
</evidence>
<dbReference type="InterPro" id="IPR006680">
    <property type="entry name" value="Amidohydro-rel"/>
</dbReference>
<dbReference type="InParanoid" id="A0A6M4HAY8"/>
<dbReference type="InterPro" id="IPR032466">
    <property type="entry name" value="Metal_Hydrolase"/>
</dbReference>
<name>A0A6M4HAY8_9PROT</name>
<gene>
    <name evidence="3" type="ORF">DSM104440_02836</name>
</gene>
<keyword evidence="1" id="KW-0732">Signal</keyword>
<feature type="signal peptide" evidence="1">
    <location>
        <begin position="1"/>
        <end position="21"/>
    </location>
</feature>
<dbReference type="Gene3D" id="3.20.20.140">
    <property type="entry name" value="Metal-dependent hydrolases"/>
    <property type="match status" value="1"/>
</dbReference>
<keyword evidence="4" id="KW-1185">Reference proteome</keyword>
<protein>
    <recommendedName>
        <fullName evidence="2">Amidohydrolase-related domain-containing protein</fullName>
    </recommendedName>
</protein>
<dbReference type="SUPFAM" id="SSF51556">
    <property type="entry name" value="Metallo-dependent hydrolases"/>
    <property type="match status" value="1"/>
</dbReference>
<dbReference type="Proteomes" id="UP000503096">
    <property type="component" value="Chromosome"/>
</dbReference>
<organism evidence="3 4">
    <name type="scientific">Usitatibacter palustris</name>
    <dbReference type="NCBI Taxonomy" id="2732487"/>
    <lineage>
        <taxon>Bacteria</taxon>
        <taxon>Pseudomonadati</taxon>
        <taxon>Pseudomonadota</taxon>
        <taxon>Betaproteobacteria</taxon>
        <taxon>Nitrosomonadales</taxon>
        <taxon>Usitatibacteraceae</taxon>
        <taxon>Usitatibacter</taxon>
    </lineage>
</organism>
<dbReference type="KEGG" id="upl:DSM104440_02836"/>
<accession>A0A6M4HAY8</accession>
<dbReference type="GO" id="GO:0016787">
    <property type="term" value="F:hydrolase activity"/>
    <property type="evidence" value="ECO:0007669"/>
    <property type="project" value="InterPro"/>
</dbReference>
<evidence type="ECO:0000313" key="4">
    <source>
        <dbReference type="Proteomes" id="UP000503096"/>
    </source>
</evidence>
<sequence>MRPANFILVLACLSTAFSALAAPPYTGPLFDAHLHYNDDAVGRYSIGTLHELFSKNGVRAILANSRPNDGTRALVEAAKAGARKDLAVVPFIRVYRDRADYGTWQRNPEILAMIVAEEKRGYYRGVGEFHVHGKDADTKVLKDIVDFAVAKGLVLHAHSDDEAIEIIFRHNPKASVIWAHTGFTTPLARVEEMLAKYPRLWGELSYRSDVAEGGALSEGWRALFLRHPDRFVVGSDTWVNERWDSYPSIMGGYRRWLGELPREVAESIAWKNGARIFGLP</sequence>
<reference evidence="3 4" key="1">
    <citation type="submission" date="2020-04" db="EMBL/GenBank/DDBJ databases">
        <title>Usitatibacter rugosus gen. nov., sp. nov. and Usitatibacter palustris sp. nov., novel members of Usitatibacteraceae fam. nov. within the order Nitrosomonadales isolated from soil.</title>
        <authorList>
            <person name="Huber K.J."/>
            <person name="Neumann-Schaal M."/>
            <person name="Geppert A."/>
            <person name="Luckner M."/>
            <person name="Wanner G."/>
            <person name="Overmann J."/>
        </authorList>
    </citation>
    <scope>NUCLEOTIDE SEQUENCE [LARGE SCALE GENOMIC DNA]</scope>
    <source>
        <strain evidence="3 4">Swamp67</strain>
    </source>
</reference>
<proteinExistence type="predicted"/>